<evidence type="ECO:0000313" key="1">
    <source>
        <dbReference type="EMBL" id="GJJ08505.1"/>
    </source>
</evidence>
<name>A0AAV5A2N8_9AGAM</name>
<dbReference type="EMBL" id="BPWL01000003">
    <property type="protein sequence ID" value="GJJ08505.1"/>
    <property type="molecule type" value="Genomic_DNA"/>
</dbReference>
<keyword evidence="2" id="KW-1185">Reference proteome</keyword>
<protein>
    <submittedName>
        <fullName evidence="1">Uncharacterized protein</fullName>
    </submittedName>
</protein>
<dbReference type="AlphaFoldDB" id="A0AAV5A2N8"/>
<sequence>MLDSESAQHYRKASLIRRLSSSLRSGNRHGLNNTPSTLQTDVTGDSSNVLLVSAFFPSPTSKHTQAEYNKSLSQFLSRITTDVYIFTTLDFEAQIKEIRGDLPIWIDTTFQSPLEIPPLAEFQDQYHNMRKNHGSVPTGSPHVYAMRTAKVYFLKQGLYELQGQSFPADKKYKYAFWIDFDSFPVGHTFKNWPDPFRVEKVWNDGSQLTGLAEENLIFIPLKGLPNLSMAMWWEDMGPIDNQFSQSTCFGGMTNAIDWLYEAYFAYHNHWLQRGKFVGKDESVFNAIIMLHPSRILGLWLFDPIASKALAILSSLQFSSYSPQEPPPKEMLSTPLGECHDHNMYHIFFFGGDKERNEMTLSWLNRWRWMWPWEWIRQVSIKKEPCSLTQVLPMQPTLSNRAFNGNWLPPSSNIYPEEQ</sequence>
<comment type="caution">
    <text evidence="1">The sequence shown here is derived from an EMBL/GenBank/DDBJ whole genome shotgun (WGS) entry which is preliminary data.</text>
</comment>
<organism evidence="1 2">
    <name type="scientific">Clathrus columnatus</name>
    <dbReference type="NCBI Taxonomy" id="1419009"/>
    <lineage>
        <taxon>Eukaryota</taxon>
        <taxon>Fungi</taxon>
        <taxon>Dikarya</taxon>
        <taxon>Basidiomycota</taxon>
        <taxon>Agaricomycotina</taxon>
        <taxon>Agaricomycetes</taxon>
        <taxon>Phallomycetidae</taxon>
        <taxon>Phallales</taxon>
        <taxon>Clathraceae</taxon>
        <taxon>Clathrus</taxon>
    </lineage>
</organism>
<evidence type="ECO:0000313" key="2">
    <source>
        <dbReference type="Proteomes" id="UP001050691"/>
    </source>
</evidence>
<reference evidence="1" key="1">
    <citation type="submission" date="2021-10" db="EMBL/GenBank/DDBJ databases">
        <title>De novo Genome Assembly of Clathrus columnatus (Basidiomycota, Fungi) Using Illumina and Nanopore Sequence Data.</title>
        <authorList>
            <person name="Ogiso-Tanaka E."/>
            <person name="Itagaki H."/>
            <person name="Hosoya T."/>
            <person name="Hosaka K."/>
        </authorList>
    </citation>
    <scope>NUCLEOTIDE SEQUENCE</scope>
    <source>
        <strain evidence="1">MO-923</strain>
    </source>
</reference>
<gene>
    <name evidence="1" type="ORF">Clacol_002723</name>
</gene>
<proteinExistence type="predicted"/>
<accession>A0AAV5A2N8</accession>
<dbReference type="Proteomes" id="UP001050691">
    <property type="component" value="Unassembled WGS sequence"/>
</dbReference>